<keyword evidence="11" id="KW-1185">Reference proteome</keyword>
<dbReference type="RefSeq" id="WP_092650880.1">
    <property type="nucleotide sequence ID" value="NZ_FOHA01000004.1"/>
</dbReference>
<dbReference type="Gene3D" id="1.10.287.1260">
    <property type="match status" value="1"/>
</dbReference>
<dbReference type="InterPro" id="IPR045276">
    <property type="entry name" value="YbiO_bact"/>
</dbReference>
<dbReference type="Proteomes" id="UP000198948">
    <property type="component" value="Unassembled WGS sequence"/>
</dbReference>
<comment type="subcellular location">
    <subcellularLocation>
        <location evidence="1">Cell membrane</location>
        <topology evidence="1">Multi-pass membrane protein</topology>
    </subcellularLocation>
</comment>
<feature type="domain" description="Mechanosensitive ion channel MscS" evidence="8">
    <location>
        <begin position="136"/>
        <end position="199"/>
    </location>
</feature>
<protein>
    <submittedName>
        <fullName evidence="10">Small conductance mechanosensitive channel</fullName>
    </submittedName>
</protein>
<comment type="similarity">
    <text evidence="2">Belongs to the MscS (TC 1.A.23) family.</text>
</comment>
<gene>
    <name evidence="10" type="ORF">SAMN04488559_10485</name>
</gene>
<dbReference type="InterPro" id="IPR010920">
    <property type="entry name" value="LSM_dom_sf"/>
</dbReference>
<feature type="transmembrane region" description="Helical" evidence="7">
    <location>
        <begin position="118"/>
        <end position="147"/>
    </location>
</feature>
<sequence>MSQVVDSSITGEIIQTASQNTNVFLKYWEKIDWGGIVAKGIDISIQILIFTALYFFIKKVGVRMIHRSFEKYRKKETVSASRIDTLTSLSLNVFHYTIVFIYVYILLSIFGIPVGTLIAGAGVVGLALAFGAQGFVSDIVTGLFIMLEKQIDVGDYVMIAGVEGNIEAVGLRTTQVRSGNGTLNFIPNRNITVVSNQSRGYMRALIDVRVTPDADLDKIRSIIEEINQQFVKNHPEIVDGPTFLGLQDLGNGALAVRVVAHTQNGSQSSIQRLLLKEYIDALTAANITIPASPLNLGKI</sequence>
<dbReference type="GO" id="GO:0008381">
    <property type="term" value="F:mechanosensitive monoatomic ion channel activity"/>
    <property type="evidence" value="ECO:0007669"/>
    <property type="project" value="InterPro"/>
</dbReference>
<dbReference type="PANTHER" id="PTHR30460">
    <property type="entry name" value="MODERATE CONDUCTANCE MECHANOSENSITIVE CHANNEL YBIO"/>
    <property type="match status" value="1"/>
</dbReference>
<dbReference type="InterPro" id="IPR011014">
    <property type="entry name" value="MscS_channel_TM-2"/>
</dbReference>
<feature type="domain" description="Mechanosensitive ion channel transmembrane helices 2/3" evidence="9">
    <location>
        <begin position="93"/>
        <end position="133"/>
    </location>
</feature>
<evidence type="ECO:0000256" key="6">
    <source>
        <dbReference type="ARBA" id="ARBA00023136"/>
    </source>
</evidence>
<dbReference type="SUPFAM" id="SSF82689">
    <property type="entry name" value="Mechanosensitive channel protein MscS (YggB), C-terminal domain"/>
    <property type="match status" value="1"/>
</dbReference>
<dbReference type="InterPro" id="IPR049142">
    <property type="entry name" value="MS_channel_1st"/>
</dbReference>
<dbReference type="EMBL" id="FOHA01000004">
    <property type="protein sequence ID" value="SER72760.1"/>
    <property type="molecule type" value="Genomic_DNA"/>
</dbReference>
<keyword evidence="3" id="KW-1003">Cell membrane</keyword>
<dbReference type="Pfam" id="PF21088">
    <property type="entry name" value="MS_channel_1st"/>
    <property type="match status" value="1"/>
</dbReference>
<dbReference type="GO" id="GO:0005886">
    <property type="term" value="C:plasma membrane"/>
    <property type="evidence" value="ECO:0007669"/>
    <property type="project" value="UniProtKB-SubCell"/>
</dbReference>
<proteinExistence type="inferred from homology"/>
<name>A0A1H9RIZ3_9LACT</name>
<evidence type="ECO:0000256" key="2">
    <source>
        <dbReference type="ARBA" id="ARBA00008017"/>
    </source>
</evidence>
<evidence type="ECO:0000256" key="1">
    <source>
        <dbReference type="ARBA" id="ARBA00004651"/>
    </source>
</evidence>
<dbReference type="InterPro" id="IPR023408">
    <property type="entry name" value="MscS_beta-dom_sf"/>
</dbReference>
<dbReference type="OrthoDB" id="9809206at2"/>
<dbReference type="Gene3D" id="3.30.70.100">
    <property type="match status" value="1"/>
</dbReference>
<evidence type="ECO:0000256" key="3">
    <source>
        <dbReference type="ARBA" id="ARBA00022475"/>
    </source>
</evidence>
<dbReference type="SUPFAM" id="SSF82861">
    <property type="entry name" value="Mechanosensitive channel protein MscS (YggB), transmembrane region"/>
    <property type="match status" value="1"/>
</dbReference>
<dbReference type="InterPro" id="IPR011066">
    <property type="entry name" value="MscS_channel_C_sf"/>
</dbReference>
<evidence type="ECO:0000313" key="11">
    <source>
        <dbReference type="Proteomes" id="UP000198948"/>
    </source>
</evidence>
<dbReference type="STRING" id="142588.SAMN04488559_10485"/>
<dbReference type="Pfam" id="PF00924">
    <property type="entry name" value="MS_channel_2nd"/>
    <property type="match status" value="1"/>
</dbReference>
<evidence type="ECO:0000256" key="5">
    <source>
        <dbReference type="ARBA" id="ARBA00022989"/>
    </source>
</evidence>
<feature type="transmembrane region" description="Helical" evidence="7">
    <location>
        <begin position="36"/>
        <end position="57"/>
    </location>
</feature>
<evidence type="ECO:0000256" key="4">
    <source>
        <dbReference type="ARBA" id="ARBA00022692"/>
    </source>
</evidence>
<evidence type="ECO:0000259" key="9">
    <source>
        <dbReference type="Pfam" id="PF21088"/>
    </source>
</evidence>
<keyword evidence="6 7" id="KW-0472">Membrane</keyword>
<keyword evidence="5 7" id="KW-1133">Transmembrane helix</keyword>
<evidence type="ECO:0000259" key="8">
    <source>
        <dbReference type="Pfam" id="PF00924"/>
    </source>
</evidence>
<organism evidence="10 11">
    <name type="scientific">Isobaculum melis</name>
    <dbReference type="NCBI Taxonomy" id="142588"/>
    <lineage>
        <taxon>Bacteria</taxon>
        <taxon>Bacillati</taxon>
        <taxon>Bacillota</taxon>
        <taxon>Bacilli</taxon>
        <taxon>Lactobacillales</taxon>
        <taxon>Carnobacteriaceae</taxon>
        <taxon>Isobaculum</taxon>
    </lineage>
</organism>
<accession>A0A1H9RIZ3</accession>
<evidence type="ECO:0000256" key="7">
    <source>
        <dbReference type="SAM" id="Phobius"/>
    </source>
</evidence>
<dbReference type="SUPFAM" id="SSF50182">
    <property type="entry name" value="Sm-like ribonucleoproteins"/>
    <property type="match status" value="1"/>
</dbReference>
<feature type="transmembrane region" description="Helical" evidence="7">
    <location>
        <begin position="93"/>
        <end position="112"/>
    </location>
</feature>
<dbReference type="PANTHER" id="PTHR30460:SF0">
    <property type="entry name" value="MODERATE CONDUCTANCE MECHANOSENSITIVE CHANNEL YBIO"/>
    <property type="match status" value="1"/>
</dbReference>
<evidence type="ECO:0000313" key="10">
    <source>
        <dbReference type="EMBL" id="SER72760.1"/>
    </source>
</evidence>
<dbReference type="InterPro" id="IPR006685">
    <property type="entry name" value="MscS_channel_2nd"/>
</dbReference>
<keyword evidence="4 7" id="KW-0812">Transmembrane</keyword>
<dbReference type="AlphaFoldDB" id="A0A1H9RIZ3"/>
<reference evidence="10 11" key="1">
    <citation type="submission" date="2016-10" db="EMBL/GenBank/DDBJ databases">
        <authorList>
            <person name="de Groot N.N."/>
        </authorList>
    </citation>
    <scope>NUCLEOTIDE SEQUENCE [LARGE SCALE GENOMIC DNA]</scope>
    <source>
        <strain evidence="10 11">DSM 13760</strain>
    </source>
</reference>
<dbReference type="Gene3D" id="2.30.30.60">
    <property type="match status" value="1"/>
</dbReference>